<evidence type="ECO:0000256" key="1">
    <source>
        <dbReference type="ARBA" id="ARBA00004701"/>
    </source>
</evidence>
<protein>
    <recommendedName>
        <fullName evidence="3 7">UDP-glucose 6-dehydrogenase</fullName>
        <ecNumber evidence="3 7">1.1.1.22</ecNumber>
    </recommendedName>
</protein>
<dbReference type="NCBIfam" id="TIGR03026">
    <property type="entry name" value="NDP-sugDHase"/>
    <property type="match status" value="1"/>
</dbReference>
<evidence type="ECO:0000256" key="2">
    <source>
        <dbReference type="ARBA" id="ARBA00006601"/>
    </source>
</evidence>
<dbReference type="SMART" id="SM00984">
    <property type="entry name" value="UDPG_MGDP_dh_C"/>
    <property type="match status" value="1"/>
</dbReference>
<dbReference type="PANTHER" id="PTHR43750:SF1">
    <property type="entry name" value="GDP-MANNOSE 6-DEHYDROGENASE"/>
    <property type="match status" value="1"/>
</dbReference>
<proteinExistence type="inferred from homology"/>
<dbReference type="PANTHER" id="PTHR43750">
    <property type="entry name" value="UDP-GLUCOSE 6-DEHYDROGENASE TUAD"/>
    <property type="match status" value="1"/>
</dbReference>
<feature type="binding site" evidence="9">
    <location>
        <position position="212"/>
    </location>
    <ligand>
        <name>substrate</name>
    </ligand>
</feature>
<organism evidence="12 13">
    <name type="scientific">Qingshengfaniella alkalisoli</name>
    <dbReference type="NCBI Taxonomy" id="2599296"/>
    <lineage>
        <taxon>Bacteria</taxon>
        <taxon>Pseudomonadati</taxon>
        <taxon>Pseudomonadota</taxon>
        <taxon>Alphaproteobacteria</taxon>
        <taxon>Rhodobacterales</taxon>
        <taxon>Paracoccaceae</taxon>
        <taxon>Qingshengfaniella</taxon>
    </lineage>
</organism>
<dbReference type="InterPro" id="IPR008927">
    <property type="entry name" value="6-PGluconate_DH-like_C_sf"/>
</dbReference>
<evidence type="ECO:0000256" key="5">
    <source>
        <dbReference type="ARBA" id="ARBA00023027"/>
    </source>
</evidence>
<dbReference type="RefSeq" id="WP_146362710.1">
    <property type="nucleotide sequence ID" value="NZ_CP042261.1"/>
</dbReference>
<dbReference type="Pfam" id="PF03721">
    <property type="entry name" value="UDPG_MGDP_dh_N"/>
    <property type="match status" value="1"/>
</dbReference>
<dbReference type="PIRSF" id="PIRSF500134">
    <property type="entry name" value="UDPglc_DH_bac"/>
    <property type="match status" value="1"/>
</dbReference>
<comment type="similarity">
    <text evidence="2 7">Belongs to the UDP-glucose/GDP-mannose dehydrogenase family.</text>
</comment>
<dbReference type="InterPro" id="IPR017476">
    <property type="entry name" value="UDP-Glc/GDP-Man"/>
</dbReference>
<evidence type="ECO:0000256" key="4">
    <source>
        <dbReference type="ARBA" id="ARBA00023002"/>
    </source>
</evidence>
<sequence>MKVIVFGLGYVGFTAMCCIARSGHKVVGIDISEKKVRAILKGQAPIIEPQVQDMLRDGLEKGLIDADTEISSHLDDADLAIVCVGTPSAPDGSHNMGFIADVSRQIAAALSANRAAPLTVAYRSTIRPGTIEELILPVFRSALGDTEADRLVTLVYNPEFLREGSAVDDYFAPPKIVIGTRDGQPNVAMEELNRGIDSPVFHVGYREAEFTKFMDNTWHAVKVAYANEIGRVCLSLGISAAQVHDIFKSDTKLNISPYYTRPGGAFGGSCLPKDVRALQYLGGDSGTNMPLVDSLLRSNEAHKHRLFEYAIHGLKPGSKVLLAGVAFKAGTDDLRESPNVDLARKLLTAGYELDIYDPAVVADQLVGANLGYAFSHLPTLQRMLVDRETAENRNYDRIIATNATVKDLTLRADADIRDLGTLP</sequence>
<dbReference type="InterPro" id="IPR036220">
    <property type="entry name" value="UDP-Glc/GDP-Man_DH_C_sf"/>
</dbReference>
<feature type="binding site" evidence="10">
    <location>
        <position position="35"/>
    </location>
    <ligand>
        <name>NAD(+)</name>
        <dbReference type="ChEBI" id="CHEBI:57540"/>
    </ligand>
</feature>
<feature type="binding site" evidence="10">
    <location>
        <position position="163"/>
    </location>
    <ligand>
        <name>NAD(+)</name>
        <dbReference type="ChEBI" id="CHEBI:57540"/>
    </ligand>
</feature>
<feature type="binding site" evidence="10">
    <location>
        <position position="335"/>
    </location>
    <ligand>
        <name>NAD(+)</name>
        <dbReference type="ChEBI" id="CHEBI:57540"/>
    </ligand>
</feature>
<evidence type="ECO:0000256" key="10">
    <source>
        <dbReference type="PIRSR" id="PIRSR500134-3"/>
    </source>
</evidence>
<evidence type="ECO:0000256" key="8">
    <source>
        <dbReference type="PIRSR" id="PIRSR500134-1"/>
    </source>
</evidence>
<dbReference type="GO" id="GO:0003979">
    <property type="term" value="F:UDP-glucose 6-dehydrogenase activity"/>
    <property type="evidence" value="ECO:0007669"/>
    <property type="project" value="UniProtKB-EC"/>
</dbReference>
<dbReference type="Pfam" id="PF00984">
    <property type="entry name" value="UDPG_MGDP_dh"/>
    <property type="match status" value="1"/>
</dbReference>
<dbReference type="AlphaFoldDB" id="A0A5B8IUW7"/>
<dbReference type="GO" id="GO:0006065">
    <property type="term" value="P:UDP-glucuronate biosynthetic process"/>
    <property type="evidence" value="ECO:0007669"/>
    <property type="project" value="UniProtKB-UniPathway"/>
</dbReference>
<dbReference type="EMBL" id="CP042261">
    <property type="protein sequence ID" value="QDY68258.1"/>
    <property type="molecule type" value="Genomic_DNA"/>
</dbReference>
<feature type="binding site" evidence="9">
    <location>
        <position position="328"/>
    </location>
    <ligand>
        <name>substrate</name>
    </ligand>
</feature>
<dbReference type="InterPro" id="IPR028357">
    <property type="entry name" value="UDPglc_DH_bac"/>
</dbReference>
<dbReference type="Gene3D" id="3.40.50.720">
    <property type="entry name" value="NAD(P)-binding Rossmann-like Domain"/>
    <property type="match status" value="2"/>
</dbReference>
<feature type="binding site" evidence="9">
    <location>
        <position position="267"/>
    </location>
    <ligand>
        <name>substrate</name>
    </ligand>
</feature>
<comment type="catalytic activity">
    <reaction evidence="6 7">
        <text>UDP-alpha-D-glucose + 2 NAD(+) + H2O = UDP-alpha-D-glucuronate + 2 NADH + 3 H(+)</text>
        <dbReference type="Rhea" id="RHEA:23596"/>
        <dbReference type="ChEBI" id="CHEBI:15377"/>
        <dbReference type="ChEBI" id="CHEBI:15378"/>
        <dbReference type="ChEBI" id="CHEBI:57540"/>
        <dbReference type="ChEBI" id="CHEBI:57945"/>
        <dbReference type="ChEBI" id="CHEBI:58052"/>
        <dbReference type="ChEBI" id="CHEBI:58885"/>
        <dbReference type="EC" id="1.1.1.22"/>
    </reaction>
</comment>
<keyword evidence="4 7" id="KW-0560">Oxidoreductase</keyword>
<feature type="binding site" evidence="10">
    <location>
        <position position="125"/>
    </location>
    <ligand>
        <name>NAD(+)</name>
        <dbReference type="ChEBI" id="CHEBI:57540"/>
    </ligand>
</feature>
<comment type="pathway">
    <text evidence="1">Nucleotide-sugar biosynthesis; UDP-alpha-D-glucuronate biosynthesis; UDP-alpha-D-glucuronate from UDP-alpha-D-glucose: step 1/1.</text>
</comment>
<evidence type="ECO:0000259" key="11">
    <source>
        <dbReference type="SMART" id="SM00984"/>
    </source>
</evidence>
<dbReference type="InterPro" id="IPR014027">
    <property type="entry name" value="UDP-Glc/GDP-Man_DH_C"/>
</dbReference>
<evidence type="ECO:0000256" key="7">
    <source>
        <dbReference type="PIRNR" id="PIRNR000124"/>
    </source>
</evidence>
<dbReference type="GO" id="GO:0051287">
    <property type="term" value="F:NAD binding"/>
    <property type="evidence" value="ECO:0007669"/>
    <property type="project" value="InterPro"/>
</dbReference>
<dbReference type="InterPro" id="IPR014026">
    <property type="entry name" value="UDP-Glc/GDP-Man_DH_dimer"/>
</dbReference>
<dbReference type="Proteomes" id="UP000318483">
    <property type="component" value="Chromosome"/>
</dbReference>
<evidence type="ECO:0000313" key="13">
    <source>
        <dbReference type="Proteomes" id="UP000318483"/>
    </source>
</evidence>
<dbReference type="SUPFAM" id="SSF51735">
    <property type="entry name" value="NAD(P)-binding Rossmann-fold domains"/>
    <property type="match status" value="1"/>
</dbReference>
<gene>
    <name evidence="12" type="ORF">FPZ52_00565</name>
</gene>
<feature type="domain" description="UDP-glucose/GDP-mannose dehydrogenase C-terminal" evidence="11">
    <location>
        <begin position="321"/>
        <end position="408"/>
    </location>
</feature>
<dbReference type="InterPro" id="IPR036291">
    <property type="entry name" value="NAD(P)-bd_dom_sf"/>
</dbReference>
<feature type="binding site" evidence="10">
    <location>
        <position position="86"/>
    </location>
    <ligand>
        <name>NAD(+)</name>
        <dbReference type="ChEBI" id="CHEBI:57540"/>
    </ligand>
</feature>
<dbReference type="InterPro" id="IPR001732">
    <property type="entry name" value="UDP-Glc/GDP-Man_DH_N"/>
</dbReference>
<dbReference type="KEGG" id="lit:FPZ52_00565"/>
<feature type="binding site" evidence="9">
    <location>
        <begin position="259"/>
        <end position="263"/>
    </location>
    <ligand>
        <name>substrate</name>
    </ligand>
</feature>
<dbReference type="Gene3D" id="1.20.5.170">
    <property type="match status" value="1"/>
</dbReference>
<name>A0A5B8IUW7_9RHOB</name>
<dbReference type="OrthoDB" id="9803238at2"/>
<evidence type="ECO:0000256" key="9">
    <source>
        <dbReference type="PIRSR" id="PIRSR500134-2"/>
    </source>
</evidence>
<feature type="binding site" evidence="10">
    <location>
        <position position="30"/>
    </location>
    <ligand>
        <name>NAD(+)</name>
        <dbReference type="ChEBI" id="CHEBI:57540"/>
    </ligand>
</feature>
<dbReference type="EC" id="1.1.1.22" evidence="3 7"/>
<evidence type="ECO:0000256" key="3">
    <source>
        <dbReference type="ARBA" id="ARBA00012954"/>
    </source>
</evidence>
<evidence type="ECO:0000313" key="12">
    <source>
        <dbReference type="EMBL" id="QDY68258.1"/>
    </source>
</evidence>
<feature type="binding site" evidence="10">
    <location>
        <position position="273"/>
    </location>
    <ligand>
        <name>NAD(+)</name>
        <dbReference type="ChEBI" id="CHEBI:57540"/>
    </ligand>
</feature>
<dbReference type="SUPFAM" id="SSF52413">
    <property type="entry name" value="UDP-glucose/GDP-mannose dehydrogenase C-terminal domain"/>
    <property type="match status" value="1"/>
</dbReference>
<keyword evidence="13" id="KW-1185">Reference proteome</keyword>
<feature type="binding site" evidence="9">
    <location>
        <begin position="160"/>
        <end position="163"/>
    </location>
    <ligand>
        <name>substrate</name>
    </ligand>
</feature>
<dbReference type="SUPFAM" id="SSF48179">
    <property type="entry name" value="6-phosphogluconate dehydrogenase C-terminal domain-like"/>
    <property type="match status" value="1"/>
</dbReference>
<dbReference type="GO" id="GO:0000271">
    <property type="term" value="P:polysaccharide biosynthetic process"/>
    <property type="evidence" value="ECO:0007669"/>
    <property type="project" value="InterPro"/>
</dbReference>
<dbReference type="Pfam" id="PF03720">
    <property type="entry name" value="UDPG_MGDP_dh_C"/>
    <property type="match status" value="1"/>
</dbReference>
<dbReference type="PIRSF" id="PIRSF000124">
    <property type="entry name" value="UDPglc_GDPman_dh"/>
    <property type="match status" value="1"/>
</dbReference>
<reference evidence="12 13" key="1">
    <citation type="submission" date="2019-07" db="EMBL/GenBank/DDBJ databases">
        <title>Litoreibacter alkalisoli sp. nov., isolated from saline-alkaline soil.</title>
        <authorList>
            <person name="Wang S."/>
            <person name="Xu L."/>
            <person name="Xing Y.-T."/>
            <person name="Sun J.-Q."/>
        </authorList>
    </citation>
    <scope>NUCLEOTIDE SEQUENCE [LARGE SCALE GENOMIC DNA]</scope>
    <source>
        <strain evidence="12 13">LN3S51</strain>
    </source>
</reference>
<keyword evidence="5 7" id="KW-0520">NAD</keyword>
<evidence type="ECO:0000256" key="6">
    <source>
        <dbReference type="ARBA" id="ARBA00047473"/>
    </source>
</evidence>
<dbReference type="UniPathway" id="UPA00038">
    <property type="reaction ID" value="UER00491"/>
</dbReference>
<feature type="active site" description="Nucleophile" evidence="8">
    <location>
        <position position="270"/>
    </location>
</feature>
<accession>A0A5B8IUW7</accession>